<dbReference type="OrthoDB" id="418349at2759"/>
<dbReference type="InterPro" id="IPR020103">
    <property type="entry name" value="PsdUridine_synth_cat_dom_sf"/>
</dbReference>
<sequence length="376" mass="42363">MLPDEESPGDFPEGLTPSALDGVNSTSQRDPTLLVWDFSPSSTTTENDSSKAETQDSADQSDYVKIYLRTPNHEDEDEGKEKAATTDTEHHHYHYSDVATTETTTQQKSVEKEEDACQDACSMAVHRLDMDTSGLVVFGKTKSAVSTLHQVFRQTNDKDKKSKKKKNRQQPIPKQQSSIQKEYEALVCGHFPVNAGHIDLPLQRDVHHPPFMRVSTPFSETLARNVVDALRQRNWTNLSKRNPKPSQTQFRVLQHEFLHDQPVTRLALTPLTGRTHQLRVHCAAVGFPIVGDPVYGLYGESAFAGGLQHNRVEIVGKNTDSTCQEKVVWRAPIALQKELLRVHPPDETYMCLHAKRLGFPHPVTGNEMEWQVPPKF</sequence>
<keyword evidence="5" id="KW-1185">Reference proteome</keyword>
<dbReference type="InterPro" id="IPR006145">
    <property type="entry name" value="PsdUridine_synth_RsuA/RluA"/>
</dbReference>
<dbReference type="PANTHER" id="PTHR21600">
    <property type="entry name" value="MITOCHONDRIAL RNA PSEUDOURIDINE SYNTHASE"/>
    <property type="match status" value="1"/>
</dbReference>
<evidence type="ECO:0000313" key="5">
    <source>
        <dbReference type="Proteomes" id="UP001153069"/>
    </source>
</evidence>
<dbReference type="InterPro" id="IPR006224">
    <property type="entry name" value="PsdUridine_synth_RluA-like_CS"/>
</dbReference>
<feature type="region of interest" description="Disordered" evidence="2">
    <location>
        <begin position="149"/>
        <end position="178"/>
    </location>
</feature>
<dbReference type="Pfam" id="PF00849">
    <property type="entry name" value="PseudoU_synth_2"/>
    <property type="match status" value="1"/>
</dbReference>
<comment type="caution">
    <text evidence="4">The sequence shown here is derived from an EMBL/GenBank/DDBJ whole genome shotgun (WGS) entry which is preliminary data.</text>
</comment>
<evidence type="ECO:0000256" key="1">
    <source>
        <dbReference type="ARBA" id="ARBA00010876"/>
    </source>
</evidence>
<protein>
    <submittedName>
        <fullName evidence="4">Ribosomal large subunit pseudouridine synthase D</fullName>
    </submittedName>
</protein>
<proteinExistence type="inferred from homology"/>
<gene>
    <name evidence="4" type="ORF">SEMRO_1792_G297880.1</name>
</gene>
<dbReference type="GO" id="GO:0000455">
    <property type="term" value="P:enzyme-directed rRNA pseudouridine synthesis"/>
    <property type="evidence" value="ECO:0007669"/>
    <property type="project" value="TreeGrafter"/>
</dbReference>
<dbReference type="Gene3D" id="3.30.2350.10">
    <property type="entry name" value="Pseudouridine synthase"/>
    <property type="match status" value="1"/>
</dbReference>
<feature type="domain" description="Pseudouridine synthase RsuA/RluA-like" evidence="3">
    <location>
        <begin position="123"/>
        <end position="284"/>
    </location>
</feature>
<feature type="compositionally biased region" description="Low complexity" evidence="2">
    <location>
        <begin position="169"/>
        <end position="178"/>
    </location>
</feature>
<accession>A0A9N8HUB9</accession>
<dbReference type="PROSITE" id="PS01129">
    <property type="entry name" value="PSI_RLU"/>
    <property type="match status" value="1"/>
</dbReference>
<dbReference type="PANTHER" id="PTHR21600:SF87">
    <property type="entry name" value="RNA PSEUDOURIDYLATE SYNTHASE DOMAIN-CONTAINING PROTEIN 1"/>
    <property type="match status" value="1"/>
</dbReference>
<dbReference type="GO" id="GO:0003723">
    <property type="term" value="F:RNA binding"/>
    <property type="evidence" value="ECO:0007669"/>
    <property type="project" value="InterPro"/>
</dbReference>
<dbReference type="CDD" id="cd02869">
    <property type="entry name" value="PseudoU_synth_RluA_like"/>
    <property type="match status" value="1"/>
</dbReference>
<dbReference type="SUPFAM" id="SSF55120">
    <property type="entry name" value="Pseudouridine synthase"/>
    <property type="match status" value="1"/>
</dbReference>
<reference evidence="4" key="1">
    <citation type="submission" date="2020-06" db="EMBL/GenBank/DDBJ databases">
        <authorList>
            <consortium name="Plant Systems Biology data submission"/>
        </authorList>
    </citation>
    <scope>NUCLEOTIDE SEQUENCE</scope>
    <source>
        <strain evidence="4">D6</strain>
    </source>
</reference>
<feature type="compositionally biased region" description="Basic and acidic residues" evidence="2">
    <location>
        <begin position="79"/>
        <end position="90"/>
    </location>
</feature>
<dbReference type="EMBL" id="CAICTM010001790">
    <property type="protein sequence ID" value="CAB9526196.1"/>
    <property type="molecule type" value="Genomic_DNA"/>
</dbReference>
<evidence type="ECO:0000313" key="4">
    <source>
        <dbReference type="EMBL" id="CAB9526196.1"/>
    </source>
</evidence>
<name>A0A9N8HUB9_9STRA</name>
<evidence type="ECO:0000259" key="3">
    <source>
        <dbReference type="Pfam" id="PF00849"/>
    </source>
</evidence>
<dbReference type="GO" id="GO:0009982">
    <property type="term" value="F:pseudouridine synthase activity"/>
    <property type="evidence" value="ECO:0007669"/>
    <property type="project" value="InterPro"/>
</dbReference>
<dbReference type="AlphaFoldDB" id="A0A9N8HUB9"/>
<feature type="region of interest" description="Disordered" evidence="2">
    <location>
        <begin position="1"/>
        <end position="93"/>
    </location>
</feature>
<dbReference type="Proteomes" id="UP001153069">
    <property type="component" value="Unassembled WGS sequence"/>
</dbReference>
<dbReference type="InterPro" id="IPR050188">
    <property type="entry name" value="RluA_PseudoU_synthase"/>
</dbReference>
<comment type="similarity">
    <text evidence="1">Belongs to the pseudouridine synthase RluA family.</text>
</comment>
<organism evidence="4 5">
    <name type="scientific">Seminavis robusta</name>
    <dbReference type="NCBI Taxonomy" id="568900"/>
    <lineage>
        <taxon>Eukaryota</taxon>
        <taxon>Sar</taxon>
        <taxon>Stramenopiles</taxon>
        <taxon>Ochrophyta</taxon>
        <taxon>Bacillariophyta</taxon>
        <taxon>Bacillariophyceae</taxon>
        <taxon>Bacillariophycidae</taxon>
        <taxon>Naviculales</taxon>
        <taxon>Naviculaceae</taxon>
        <taxon>Seminavis</taxon>
    </lineage>
</organism>
<evidence type="ECO:0000256" key="2">
    <source>
        <dbReference type="SAM" id="MobiDB-lite"/>
    </source>
</evidence>